<protein>
    <submittedName>
        <fullName evidence="1">Uncharacterized protein</fullName>
    </submittedName>
</protein>
<comment type="caution">
    <text evidence="1">The sequence shown here is derived from an EMBL/GenBank/DDBJ whole genome shotgun (WGS) entry which is preliminary data.</text>
</comment>
<dbReference type="EMBL" id="CM004404">
    <property type="protein sequence ID" value="KAG8632429.1"/>
    <property type="molecule type" value="Genomic_DNA"/>
</dbReference>
<proteinExistence type="predicted"/>
<dbReference type="Proteomes" id="UP000091857">
    <property type="component" value="Chromosome 18"/>
</dbReference>
<sequence>MLLRWLPVMMITLATPLSWRQLPSCFSRTQTDLIPLKLISGYPRIAQLSFCSSSQISSDITDSIPEQSSKRDPLKPVRLIDRVKESQRELTVLKRLKRGEIVGLISDAGMLGISDPVAEFVKLCVNENITDIPIPGPSALIAALSASGLAADEFTFVGFLSKHARSRRVRLIASADEKERKYSIQCVIPREMIKIHEEFWRGTLGKAKESVETPSDSQLENELGDLISCGHSLSMAVKLVSEKTSVRRNTIYSSALTKLGKQPEVEDT</sequence>
<keyword evidence="2" id="KW-1185">Reference proteome</keyword>
<organism evidence="1 2">
    <name type="scientific">Manihot esculenta</name>
    <name type="common">Cassava</name>
    <name type="synonym">Jatropha manihot</name>
    <dbReference type="NCBI Taxonomy" id="3983"/>
    <lineage>
        <taxon>Eukaryota</taxon>
        <taxon>Viridiplantae</taxon>
        <taxon>Streptophyta</taxon>
        <taxon>Embryophyta</taxon>
        <taxon>Tracheophyta</taxon>
        <taxon>Spermatophyta</taxon>
        <taxon>Magnoliopsida</taxon>
        <taxon>eudicotyledons</taxon>
        <taxon>Gunneridae</taxon>
        <taxon>Pentapetalae</taxon>
        <taxon>rosids</taxon>
        <taxon>fabids</taxon>
        <taxon>Malpighiales</taxon>
        <taxon>Euphorbiaceae</taxon>
        <taxon>Crotonoideae</taxon>
        <taxon>Manihoteae</taxon>
        <taxon>Manihot</taxon>
    </lineage>
</organism>
<evidence type="ECO:0000313" key="2">
    <source>
        <dbReference type="Proteomes" id="UP000091857"/>
    </source>
</evidence>
<gene>
    <name evidence="1" type="ORF">MANES_18G021412v8</name>
</gene>
<accession>A0ACB7FXM7</accession>
<reference evidence="2" key="1">
    <citation type="journal article" date="2016" name="Nat. Biotechnol.">
        <title>Sequencing wild and cultivated cassava and related species reveals extensive interspecific hybridization and genetic diversity.</title>
        <authorList>
            <person name="Bredeson J.V."/>
            <person name="Lyons J.B."/>
            <person name="Prochnik S.E."/>
            <person name="Wu G.A."/>
            <person name="Ha C.M."/>
            <person name="Edsinger-Gonzales E."/>
            <person name="Grimwood J."/>
            <person name="Schmutz J."/>
            <person name="Rabbi I.Y."/>
            <person name="Egesi C."/>
            <person name="Nauluvula P."/>
            <person name="Lebot V."/>
            <person name="Ndunguru J."/>
            <person name="Mkamilo G."/>
            <person name="Bart R.S."/>
            <person name="Setter T.L."/>
            <person name="Gleadow R.M."/>
            <person name="Kulakow P."/>
            <person name="Ferguson M.E."/>
            <person name="Rounsley S."/>
            <person name="Rokhsar D.S."/>
        </authorList>
    </citation>
    <scope>NUCLEOTIDE SEQUENCE [LARGE SCALE GENOMIC DNA]</scope>
    <source>
        <strain evidence="2">cv. AM560-2</strain>
    </source>
</reference>
<evidence type="ECO:0000313" key="1">
    <source>
        <dbReference type="EMBL" id="KAG8632429.1"/>
    </source>
</evidence>
<name>A0ACB7FXM7_MANES</name>